<dbReference type="InterPro" id="IPR016582">
    <property type="entry name" value="OHBut_olig_hydro_put"/>
</dbReference>
<evidence type="ECO:0000256" key="1">
    <source>
        <dbReference type="ARBA" id="ARBA00022801"/>
    </source>
</evidence>
<evidence type="ECO:0000256" key="2">
    <source>
        <dbReference type="HAMAP-Rule" id="MF_01906"/>
    </source>
</evidence>
<comment type="caution">
    <text evidence="3">The sequence shown here is derived from an EMBL/GenBank/DDBJ whole genome shotgun (WGS) entry which is preliminary data.</text>
</comment>
<feature type="active site" description="Charge relay system" evidence="2">
    <location>
        <position position="303"/>
    </location>
</feature>
<dbReference type="PIRSF" id="PIRSF011409">
    <property type="entry name" value="HObutyrate_olig_hydrol"/>
    <property type="match status" value="1"/>
</dbReference>
<dbReference type="GO" id="GO:0016787">
    <property type="term" value="F:hydrolase activity"/>
    <property type="evidence" value="ECO:0007669"/>
    <property type="project" value="UniProtKB-KW"/>
</dbReference>
<name>A0ABT5MUK0_9BURK</name>
<feature type="chain" id="PRO_5044929466" description="D-(-)-3-hydroxybutyrate oligomer hydrolase" evidence="2">
    <location>
        <begin position="23"/>
        <end position="706"/>
    </location>
</feature>
<keyword evidence="1 2" id="KW-0378">Hydrolase</keyword>
<proteinExistence type="inferred from homology"/>
<accession>A0ABT5MUK0</accession>
<keyword evidence="4" id="KW-1185">Reference proteome</keyword>
<evidence type="ECO:0000313" key="4">
    <source>
        <dbReference type="Proteomes" id="UP001528673"/>
    </source>
</evidence>
<dbReference type="Pfam" id="PF10605">
    <property type="entry name" value="3HBOH"/>
    <property type="match status" value="1"/>
</dbReference>
<dbReference type="PROSITE" id="PS51257">
    <property type="entry name" value="PROKAR_LIPOPROTEIN"/>
    <property type="match status" value="1"/>
</dbReference>
<comment type="similarity">
    <text evidence="2">Belongs to the D-(-)-3-hydroxybutyrate oligomer hydrolase family.</text>
</comment>
<comment type="subcellular location">
    <subcellularLocation>
        <location evidence="2">Secreted</location>
    </subcellularLocation>
</comment>
<gene>
    <name evidence="3" type="ORF">PSQ40_01035</name>
</gene>
<dbReference type="HAMAP" id="MF_01906">
    <property type="entry name" value="3HBOH"/>
    <property type="match status" value="1"/>
</dbReference>
<comment type="catalytic activity">
    <reaction evidence="2">
        <text>(3R)-hydroxybutanoate dimer + H2O = 2 (R)-3-hydroxybutanoate + H(+)</text>
        <dbReference type="Rhea" id="RHEA:10172"/>
        <dbReference type="ChEBI" id="CHEBI:10979"/>
        <dbReference type="ChEBI" id="CHEBI:10983"/>
        <dbReference type="ChEBI" id="CHEBI:15377"/>
        <dbReference type="ChEBI" id="CHEBI:15378"/>
        <dbReference type="EC" id="3.1.1.22"/>
    </reaction>
</comment>
<comment type="pathway">
    <text evidence="2">Lipid metabolism; butanoate metabolism.</text>
</comment>
<feature type="signal peptide" evidence="2">
    <location>
        <begin position="1"/>
        <end position="22"/>
    </location>
</feature>
<dbReference type="EMBL" id="JAQSIP010000001">
    <property type="protein sequence ID" value="MDD0837146.1"/>
    <property type="molecule type" value="Genomic_DNA"/>
</dbReference>
<dbReference type="RefSeq" id="WP_273948045.1">
    <property type="nucleotide sequence ID" value="NZ_JAQSIP010000001.1"/>
</dbReference>
<protein>
    <recommendedName>
        <fullName evidence="2">D-(-)-3-hydroxybutyrate oligomer hydrolase</fullName>
        <shortName evidence="2">3HB-oligomer hydrolase</shortName>
        <shortName evidence="2">3HBOH</shortName>
        <ecNumber evidence="2">3.1.1.22</ecNumber>
    </recommendedName>
</protein>
<keyword evidence="2" id="KW-0732">Signal</keyword>
<keyword evidence="2" id="KW-0964">Secreted</keyword>
<comment type="function">
    <text evidence="2">Participates in the degradation of poly-3-hydroxybutyrate (PHB). It works downstream of poly(3-hydroxybutyrate) depolymerase, hydrolyzing D(-)-3-hydroxybutyrate oligomers of various length (3HB-oligomers) into 3HB-monomers.</text>
</comment>
<reference evidence="3 4" key="1">
    <citation type="submission" date="2023-02" db="EMBL/GenBank/DDBJ databases">
        <title>Bacterial whole genomic sequence of Curvibacter sp. HBC61.</title>
        <authorList>
            <person name="Le V."/>
            <person name="Ko S.-R."/>
            <person name="Ahn C.-Y."/>
            <person name="Oh H.-M."/>
        </authorList>
    </citation>
    <scope>NUCLEOTIDE SEQUENCE [LARGE SCALE GENOMIC DNA]</scope>
    <source>
        <strain evidence="3 4">HBC61</strain>
    </source>
</reference>
<sequence length="706" mass="73027" precursor="true">MRFPLTALASALALGLGLTACGSDGNGPVNEKPRFLGVVSSVEYDGVSNDLLSAGLGKTGLQSAVPPSYANALQPTAAELRRAAIYNSYRGLIDTTAAGGYGTLYGPNVTAAGTVTTGEGLIAGGEYTAYSDDGSGLQNVTLVVQVPSTFDRANPCIVTATSSGSRGVYGAISTGEWGLKKGCAVAYTDKGTGSAGHDLATNTVPLIDGTRATVSAAGTGAQFKAPLSASDLQALNASTPNRLAFKHAHSQRNPEKDWGKYTLQAVEFAFYVLNQRLGTDLGGGQRSRVFDPDNTLVIASSVSNGGGAAIAALEQDSNGLIDGLAVAEPAIEMPRNPNVVVKRGSTVQGVNSRTLLDFTTYAHLYAACAALAPELAGSPLQTTYALPTVYGTIAAYRCNSLKTRGLLNATTTSAQASESWQRLRDYGWEPEAGSQLATLASFEVAPAVAVTFANALGRFGVQDHLCGYSFAATAPTWEPTVMSPNALAQMYANGNGVPPSAGVQLVNNQSPKGPTRDLFSTSPSTGLPDMNLDGANCLRNLVTGVDAAAQRVNAGIDETRRNGNLRGKPAVIVHGRSDPLLPVNHTSRPYLALNKAVEGANSQLSYLEVTNAQHFDGFIGLPAVLPGYDSRFVPLHVYLNRALDSVYAKLKNGTALPPSQVVRTTPRGGTAGQAPALTAANVPAPSASPAEADRIVLSGNTVTIPD</sequence>
<dbReference type="EC" id="3.1.1.22" evidence="2"/>
<dbReference type="Proteomes" id="UP001528673">
    <property type="component" value="Unassembled WGS sequence"/>
</dbReference>
<evidence type="ECO:0000313" key="3">
    <source>
        <dbReference type="EMBL" id="MDD0837146.1"/>
    </source>
</evidence>
<organism evidence="3 4">
    <name type="scientific">Curvibacter cyanobacteriorum</name>
    <dbReference type="NCBI Taxonomy" id="3026422"/>
    <lineage>
        <taxon>Bacteria</taxon>
        <taxon>Pseudomonadati</taxon>
        <taxon>Pseudomonadota</taxon>
        <taxon>Betaproteobacteria</taxon>
        <taxon>Burkholderiales</taxon>
        <taxon>Comamonadaceae</taxon>
        <taxon>Curvibacter</taxon>
    </lineage>
</organism>